<keyword evidence="4" id="KW-1133">Transmembrane helix</keyword>
<dbReference type="Pfam" id="PF01553">
    <property type="entry name" value="Acyltransferase"/>
    <property type="match status" value="1"/>
</dbReference>
<dbReference type="AlphaFoldDB" id="A0A849NZR7"/>
<dbReference type="PANTHER" id="PTHR10434">
    <property type="entry name" value="1-ACYL-SN-GLYCEROL-3-PHOSPHATE ACYLTRANSFERASE"/>
    <property type="match status" value="1"/>
</dbReference>
<dbReference type="GO" id="GO:0006654">
    <property type="term" value="P:phosphatidic acid biosynthetic process"/>
    <property type="evidence" value="ECO:0007669"/>
    <property type="project" value="TreeGrafter"/>
</dbReference>
<feature type="transmembrane region" description="Helical" evidence="4">
    <location>
        <begin position="6"/>
        <end position="34"/>
    </location>
</feature>
<comment type="pathway">
    <text evidence="1">Lipid metabolism.</text>
</comment>
<reference evidence="6 7" key="1">
    <citation type="submission" date="2020-05" db="EMBL/GenBank/DDBJ databases">
        <authorList>
            <person name="Niu N."/>
        </authorList>
    </citation>
    <scope>NUCLEOTIDE SEQUENCE [LARGE SCALE GENOMIC DNA]</scope>
    <source>
        <strain evidence="6 7">3340-03</strain>
    </source>
</reference>
<evidence type="ECO:0000259" key="5">
    <source>
        <dbReference type="SMART" id="SM00563"/>
    </source>
</evidence>
<feature type="domain" description="Phospholipid/glycerol acyltransferase" evidence="5">
    <location>
        <begin position="71"/>
        <end position="186"/>
    </location>
</feature>
<keyword evidence="3 6" id="KW-0012">Acyltransferase</keyword>
<dbReference type="CDD" id="cd07989">
    <property type="entry name" value="LPLAT_AGPAT-like"/>
    <property type="match status" value="1"/>
</dbReference>
<dbReference type="SMART" id="SM00563">
    <property type="entry name" value="PlsC"/>
    <property type="match status" value="1"/>
</dbReference>
<evidence type="ECO:0000313" key="6">
    <source>
        <dbReference type="EMBL" id="NOL51019.1"/>
    </source>
</evidence>
<dbReference type="Proteomes" id="UP000537862">
    <property type="component" value="Unassembled WGS sequence"/>
</dbReference>
<gene>
    <name evidence="6" type="ORF">HKX39_02340</name>
</gene>
<dbReference type="GO" id="GO:0003841">
    <property type="term" value="F:1-acylglycerol-3-phosphate O-acyltransferase activity"/>
    <property type="evidence" value="ECO:0007669"/>
    <property type="project" value="TreeGrafter"/>
</dbReference>
<protein>
    <submittedName>
        <fullName evidence="6">1-acyl-sn-glycerol-3-phosphate acyltransferase</fullName>
    </submittedName>
</protein>
<keyword evidence="4" id="KW-0812">Transmembrane</keyword>
<dbReference type="EMBL" id="JABGBN010000001">
    <property type="protein sequence ID" value="NOL51019.1"/>
    <property type="molecule type" value="Genomic_DNA"/>
</dbReference>
<evidence type="ECO:0000313" key="7">
    <source>
        <dbReference type="Proteomes" id="UP000537862"/>
    </source>
</evidence>
<proteinExistence type="predicted"/>
<keyword evidence="2 6" id="KW-0808">Transferase</keyword>
<evidence type="ECO:0000256" key="3">
    <source>
        <dbReference type="ARBA" id="ARBA00023315"/>
    </source>
</evidence>
<evidence type="ECO:0000256" key="4">
    <source>
        <dbReference type="SAM" id="Phobius"/>
    </source>
</evidence>
<name>A0A849NZR7_9BURK</name>
<dbReference type="RefSeq" id="WP_171679691.1">
    <property type="nucleotide sequence ID" value="NZ_JABGBN010000001.1"/>
</dbReference>
<accession>A0A849NZR7</accession>
<keyword evidence="7" id="KW-1185">Reference proteome</keyword>
<comment type="caution">
    <text evidence="6">The sequence shown here is derived from an EMBL/GenBank/DDBJ whole genome shotgun (WGS) entry which is preliminary data.</text>
</comment>
<sequence>MIYIRSTIFAIYLGIFTIIFGILSGFLIIFPLTWRWKFITIWNRLIIDGLKVICGVRYQVKGTENIPDQATLYLAKHQSAWETIFFPLMFKRSLTYVHKKELHYIPFFGWGLASVQQIAIDRSAGRDSMLQVMEKGTQRLQEDRNIVIFPEGTRIPVGQKGRYKLGGARLAVHAQCPVVPVALNAGMCWPRQAFLKKPGLITVSIGPVISPEGLSPEELNQRVEDWIEAEMRILNPEIYADQLS</sequence>
<organism evidence="6 7">
    <name type="scientific">Pelistega suis</name>
    <dbReference type="NCBI Taxonomy" id="1631957"/>
    <lineage>
        <taxon>Bacteria</taxon>
        <taxon>Pseudomonadati</taxon>
        <taxon>Pseudomonadota</taxon>
        <taxon>Betaproteobacteria</taxon>
        <taxon>Burkholderiales</taxon>
        <taxon>Alcaligenaceae</taxon>
        <taxon>Pelistega</taxon>
    </lineage>
</organism>
<dbReference type="PANTHER" id="PTHR10434:SF40">
    <property type="entry name" value="1-ACYL-SN-GLYCEROL-3-PHOSPHATE ACYLTRANSFERASE"/>
    <property type="match status" value="1"/>
</dbReference>
<keyword evidence="4" id="KW-0472">Membrane</keyword>
<dbReference type="SUPFAM" id="SSF69593">
    <property type="entry name" value="Glycerol-3-phosphate (1)-acyltransferase"/>
    <property type="match status" value="1"/>
</dbReference>
<dbReference type="InterPro" id="IPR002123">
    <property type="entry name" value="Plipid/glycerol_acylTrfase"/>
</dbReference>
<evidence type="ECO:0000256" key="2">
    <source>
        <dbReference type="ARBA" id="ARBA00022679"/>
    </source>
</evidence>
<evidence type="ECO:0000256" key="1">
    <source>
        <dbReference type="ARBA" id="ARBA00005189"/>
    </source>
</evidence>